<proteinExistence type="predicted"/>
<dbReference type="RefSeq" id="WP_314003254.1">
    <property type="nucleotide sequence ID" value="NZ_JASJOT010000034.1"/>
</dbReference>
<evidence type="ECO:0000313" key="2">
    <source>
        <dbReference type="Proteomes" id="UP001228581"/>
    </source>
</evidence>
<name>A0ABT7CUY8_9BACT</name>
<comment type="caution">
    <text evidence="1">The sequence shown here is derived from an EMBL/GenBank/DDBJ whole genome shotgun (WGS) entry which is preliminary data.</text>
</comment>
<protein>
    <submittedName>
        <fullName evidence="1">Uncharacterized protein</fullName>
    </submittedName>
</protein>
<keyword evidence="2" id="KW-1185">Reference proteome</keyword>
<accession>A0ABT7CUY8</accession>
<dbReference type="EMBL" id="JASJOT010000034">
    <property type="protein sequence ID" value="MDJ1497583.1"/>
    <property type="molecule type" value="Genomic_DNA"/>
</dbReference>
<reference evidence="1 2" key="1">
    <citation type="submission" date="2023-05" db="EMBL/GenBank/DDBJ databases">
        <authorList>
            <person name="Zhang X."/>
        </authorList>
    </citation>
    <scope>NUCLEOTIDE SEQUENCE [LARGE SCALE GENOMIC DNA]</scope>
    <source>
        <strain evidence="1 2">DM2B3-1</strain>
    </source>
</reference>
<dbReference type="Proteomes" id="UP001228581">
    <property type="component" value="Unassembled WGS sequence"/>
</dbReference>
<evidence type="ECO:0000313" key="1">
    <source>
        <dbReference type="EMBL" id="MDJ1497583.1"/>
    </source>
</evidence>
<sequence>MKSANQILKDVLKNTFNQVPSSVMPLQLGALDSEPLEEVPVIAIKIDVYTKSIYPVLLQKIGTNCLDSECSIIGCEQIHIIRNVTPKKEEMVLDAEGHLKNDLPPSFDFIKTNMSKPWTVIGNALIISVDENGETENSHSTIEEIRTRVRFHEGFFDQLQSVLTY</sequence>
<organism evidence="1 2">
    <name type="scientific">Xanthocytophaga flava</name>
    <dbReference type="NCBI Taxonomy" id="3048013"/>
    <lineage>
        <taxon>Bacteria</taxon>
        <taxon>Pseudomonadati</taxon>
        <taxon>Bacteroidota</taxon>
        <taxon>Cytophagia</taxon>
        <taxon>Cytophagales</taxon>
        <taxon>Rhodocytophagaceae</taxon>
        <taxon>Xanthocytophaga</taxon>
    </lineage>
</organism>
<gene>
    <name evidence="1" type="ORF">QNI19_31885</name>
</gene>